<dbReference type="PROSITE" id="PS50835">
    <property type="entry name" value="IG_LIKE"/>
    <property type="match status" value="2"/>
</dbReference>
<proteinExistence type="predicted"/>
<dbReference type="PANTHER" id="PTHR35971:SF5">
    <property type="entry name" value="OBSCURIN LIKE CYTOSKELETAL ADAPTOR 1"/>
    <property type="match status" value="1"/>
</dbReference>
<dbReference type="CDD" id="cd00096">
    <property type="entry name" value="Ig"/>
    <property type="match status" value="1"/>
</dbReference>
<accession>A0A9D4Q7C5</accession>
<evidence type="ECO:0000313" key="9">
    <source>
        <dbReference type="EMBL" id="KAH7968052.1"/>
    </source>
</evidence>
<feature type="transmembrane region" description="Helical" evidence="6">
    <location>
        <begin position="275"/>
        <end position="298"/>
    </location>
</feature>
<dbReference type="InterPro" id="IPR007110">
    <property type="entry name" value="Ig-like_dom"/>
</dbReference>
<dbReference type="SMART" id="SM00409">
    <property type="entry name" value="IG"/>
    <property type="match status" value="3"/>
</dbReference>
<feature type="domain" description="Ig-like" evidence="8">
    <location>
        <begin position="8"/>
        <end position="95"/>
    </location>
</feature>
<evidence type="ECO:0000256" key="4">
    <source>
        <dbReference type="ARBA" id="ARBA00023157"/>
    </source>
</evidence>
<evidence type="ECO:0000256" key="1">
    <source>
        <dbReference type="ARBA" id="ARBA00004496"/>
    </source>
</evidence>
<evidence type="ECO:0000259" key="8">
    <source>
        <dbReference type="PROSITE" id="PS50835"/>
    </source>
</evidence>
<keyword evidence="6" id="KW-0812">Transmembrane</keyword>
<dbReference type="InterPro" id="IPR052385">
    <property type="entry name" value="Obscurin/Obscurin-like_Reg"/>
</dbReference>
<keyword evidence="3" id="KW-0597">Phosphoprotein</keyword>
<comment type="subcellular location">
    <subcellularLocation>
        <location evidence="1">Cytoplasm</location>
    </subcellularLocation>
</comment>
<evidence type="ECO:0000313" key="10">
    <source>
        <dbReference type="Proteomes" id="UP000821837"/>
    </source>
</evidence>
<dbReference type="InterPro" id="IPR013783">
    <property type="entry name" value="Ig-like_fold"/>
</dbReference>
<dbReference type="SUPFAM" id="SSF48726">
    <property type="entry name" value="Immunoglobulin"/>
    <property type="match status" value="2"/>
</dbReference>
<reference evidence="9" key="2">
    <citation type="submission" date="2021-09" db="EMBL/GenBank/DDBJ databases">
        <authorList>
            <person name="Jia N."/>
            <person name="Wang J."/>
            <person name="Shi W."/>
            <person name="Du L."/>
            <person name="Sun Y."/>
            <person name="Zhan W."/>
            <person name="Jiang J."/>
            <person name="Wang Q."/>
            <person name="Zhang B."/>
            <person name="Ji P."/>
            <person name="Sakyi L.B."/>
            <person name="Cui X."/>
            <person name="Yuan T."/>
            <person name="Jiang B."/>
            <person name="Yang W."/>
            <person name="Lam T.T.-Y."/>
            <person name="Chang Q."/>
            <person name="Ding S."/>
            <person name="Wang X."/>
            <person name="Zhu J."/>
            <person name="Ruan X."/>
            <person name="Zhao L."/>
            <person name="Wei J."/>
            <person name="Que T."/>
            <person name="Du C."/>
            <person name="Cheng J."/>
            <person name="Dai P."/>
            <person name="Han X."/>
            <person name="Huang E."/>
            <person name="Gao Y."/>
            <person name="Liu J."/>
            <person name="Shao H."/>
            <person name="Ye R."/>
            <person name="Li L."/>
            <person name="Wei W."/>
            <person name="Wang X."/>
            <person name="Wang C."/>
            <person name="Huo Q."/>
            <person name="Li W."/>
            <person name="Guo W."/>
            <person name="Chen H."/>
            <person name="Chen S."/>
            <person name="Zhou L."/>
            <person name="Zhou L."/>
            <person name="Ni X."/>
            <person name="Tian J."/>
            <person name="Zhou Y."/>
            <person name="Sheng Y."/>
            <person name="Liu T."/>
            <person name="Pan Y."/>
            <person name="Xia L."/>
            <person name="Li J."/>
            <person name="Zhao F."/>
            <person name="Cao W."/>
        </authorList>
    </citation>
    <scope>NUCLEOTIDE SEQUENCE</scope>
    <source>
        <strain evidence="9">Rsan-2018</strain>
        <tissue evidence="9">Larvae</tissue>
    </source>
</reference>
<dbReference type="InterPro" id="IPR003598">
    <property type="entry name" value="Ig_sub2"/>
</dbReference>
<evidence type="ECO:0000256" key="2">
    <source>
        <dbReference type="ARBA" id="ARBA00022490"/>
    </source>
</evidence>
<feature type="signal peptide" evidence="7">
    <location>
        <begin position="1"/>
        <end position="22"/>
    </location>
</feature>
<dbReference type="EMBL" id="JABSTV010001248">
    <property type="protein sequence ID" value="KAH7968052.1"/>
    <property type="molecule type" value="Genomic_DNA"/>
</dbReference>
<keyword evidence="2" id="KW-0963">Cytoplasm</keyword>
<feature type="region of interest" description="Disordered" evidence="5">
    <location>
        <begin position="318"/>
        <end position="377"/>
    </location>
</feature>
<evidence type="ECO:0000256" key="5">
    <source>
        <dbReference type="SAM" id="MobiDB-lite"/>
    </source>
</evidence>
<sequence length="377" mass="40108">MDAASLLPLLLQLFLAAECARAATYLGDAHVAEGDSFFVACVTEPHVSPDWHKDGLPLPSWGHFLFHEDLTDNGGKMNTLYVAHAQPGHSGDYSCGISLRDAHRLRVLPSSSPGSILSRRDSQQDCHHLSPNRSLVISCELSGTGRSVTWYKDDVALHQGLRERYVVEPGRLVVKDARVSDAGIYTCLGSGGAGLSVSVAAPIAIEPMPAFQKARNGEPLKVDDRVTIEKFEEVDDALLRFKPLTTEDAGKYVCKVDNGREHVEFEHTVEVKGKYAALLPFIGICVEVAVLCAIIYVVEKKALGDAMRAPAAAASASELPAAEHEAAEGAAGHAGEEHEAPPAPEGHEAEHAAADAPPHEPADAPPHAPAGVPPHAQ</sequence>
<reference evidence="9" key="1">
    <citation type="journal article" date="2020" name="Cell">
        <title>Large-Scale Comparative Analyses of Tick Genomes Elucidate Their Genetic Diversity and Vector Capacities.</title>
        <authorList>
            <consortium name="Tick Genome and Microbiome Consortium (TIGMIC)"/>
            <person name="Jia N."/>
            <person name="Wang J."/>
            <person name="Shi W."/>
            <person name="Du L."/>
            <person name="Sun Y."/>
            <person name="Zhan W."/>
            <person name="Jiang J.F."/>
            <person name="Wang Q."/>
            <person name="Zhang B."/>
            <person name="Ji P."/>
            <person name="Bell-Sakyi L."/>
            <person name="Cui X.M."/>
            <person name="Yuan T.T."/>
            <person name="Jiang B.G."/>
            <person name="Yang W.F."/>
            <person name="Lam T.T."/>
            <person name="Chang Q.C."/>
            <person name="Ding S.J."/>
            <person name="Wang X.J."/>
            <person name="Zhu J.G."/>
            <person name="Ruan X.D."/>
            <person name="Zhao L."/>
            <person name="Wei J.T."/>
            <person name="Ye R.Z."/>
            <person name="Que T.C."/>
            <person name="Du C.H."/>
            <person name="Zhou Y.H."/>
            <person name="Cheng J.X."/>
            <person name="Dai P.F."/>
            <person name="Guo W.B."/>
            <person name="Han X.H."/>
            <person name="Huang E.J."/>
            <person name="Li L.F."/>
            <person name="Wei W."/>
            <person name="Gao Y.C."/>
            <person name="Liu J.Z."/>
            <person name="Shao H.Z."/>
            <person name="Wang X."/>
            <person name="Wang C.C."/>
            <person name="Yang T.C."/>
            <person name="Huo Q.B."/>
            <person name="Li W."/>
            <person name="Chen H.Y."/>
            <person name="Chen S.E."/>
            <person name="Zhou L.G."/>
            <person name="Ni X.B."/>
            <person name="Tian J.H."/>
            <person name="Sheng Y."/>
            <person name="Liu T."/>
            <person name="Pan Y.S."/>
            <person name="Xia L.Y."/>
            <person name="Li J."/>
            <person name="Zhao F."/>
            <person name="Cao W.C."/>
        </authorList>
    </citation>
    <scope>NUCLEOTIDE SEQUENCE</scope>
    <source>
        <strain evidence="9">Rsan-2018</strain>
    </source>
</reference>
<organism evidence="9 10">
    <name type="scientific">Rhipicephalus sanguineus</name>
    <name type="common">Brown dog tick</name>
    <name type="synonym">Ixodes sanguineus</name>
    <dbReference type="NCBI Taxonomy" id="34632"/>
    <lineage>
        <taxon>Eukaryota</taxon>
        <taxon>Metazoa</taxon>
        <taxon>Ecdysozoa</taxon>
        <taxon>Arthropoda</taxon>
        <taxon>Chelicerata</taxon>
        <taxon>Arachnida</taxon>
        <taxon>Acari</taxon>
        <taxon>Parasitiformes</taxon>
        <taxon>Ixodida</taxon>
        <taxon>Ixodoidea</taxon>
        <taxon>Ixodidae</taxon>
        <taxon>Rhipicephalinae</taxon>
        <taxon>Rhipicephalus</taxon>
        <taxon>Rhipicephalus</taxon>
    </lineage>
</organism>
<evidence type="ECO:0000256" key="7">
    <source>
        <dbReference type="SAM" id="SignalP"/>
    </source>
</evidence>
<dbReference type="PANTHER" id="PTHR35971">
    <property type="entry name" value="SI:DKEY-31G6.6"/>
    <property type="match status" value="1"/>
</dbReference>
<feature type="compositionally biased region" description="Basic and acidic residues" evidence="5">
    <location>
        <begin position="334"/>
        <end position="362"/>
    </location>
</feature>
<dbReference type="AlphaFoldDB" id="A0A9D4Q7C5"/>
<keyword evidence="6" id="KW-0472">Membrane</keyword>
<feature type="compositionally biased region" description="Pro residues" evidence="5">
    <location>
        <begin position="363"/>
        <end position="377"/>
    </location>
</feature>
<keyword evidence="7" id="KW-0732">Signal</keyword>
<dbReference type="SMART" id="SM00408">
    <property type="entry name" value="IGc2"/>
    <property type="match status" value="3"/>
</dbReference>
<dbReference type="Gene3D" id="2.60.40.10">
    <property type="entry name" value="Immunoglobulins"/>
    <property type="match status" value="3"/>
</dbReference>
<keyword evidence="10" id="KW-1185">Reference proteome</keyword>
<evidence type="ECO:0000256" key="6">
    <source>
        <dbReference type="SAM" id="Phobius"/>
    </source>
</evidence>
<keyword evidence="4" id="KW-1015">Disulfide bond</keyword>
<comment type="caution">
    <text evidence="9">The sequence shown here is derived from an EMBL/GenBank/DDBJ whole genome shotgun (WGS) entry which is preliminary data.</text>
</comment>
<dbReference type="InterPro" id="IPR036179">
    <property type="entry name" value="Ig-like_dom_sf"/>
</dbReference>
<dbReference type="InterPro" id="IPR003599">
    <property type="entry name" value="Ig_sub"/>
</dbReference>
<keyword evidence="6" id="KW-1133">Transmembrane helix</keyword>
<dbReference type="VEuPathDB" id="VectorBase:RSAN_035043"/>
<gene>
    <name evidence="9" type="ORF">HPB52_005537</name>
</gene>
<dbReference type="Pfam" id="PF07679">
    <property type="entry name" value="I-set"/>
    <property type="match status" value="2"/>
</dbReference>
<evidence type="ECO:0000256" key="3">
    <source>
        <dbReference type="ARBA" id="ARBA00022553"/>
    </source>
</evidence>
<feature type="domain" description="Ig-like" evidence="8">
    <location>
        <begin position="113"/>
        <end position="200"/>
    </location>
</feature>
<feature type="chain" id="PRO_5039370232" description="Ig-like domain-containing protein" evidence="7">
    <location>
        <begin position="23"/>
        <end position="377"/>
    </location>
</feature>
<name>A0A9D4Q7C5_RHISA</name>
<protein>
    <recommendedName>
        <fullName evidence="8">Ig-like domain-containing protein</fullName>
    </recommendedName>
</protein>
<dbReference type="InterPro" id="IPR013098">
    <property type="entry name" value="Ig_I-set"/>
</dbReference>
<dbReference type="GO" id="GO:0005737">
    <property type="term" value="C:cytoplasm"/>
    <property type="evidence" value="ECO:0007669"/>
    <property type="project" value="UniProtKB-SubCell"/>
</dbReference>
<dbReference type="Proteomes" id="UP000821837">
    <property type="component" value="Unassembled WGS sequence"/>
</dbReference>